<name>A0A2M4DGD7_ANODA</name>
<evidence type="ECO:0000313" key="3">
    <source>
        <dbReference type="EMBL" id="MBW76644.1"/>
    </source>
</evidence>
<feature type="chain" id="PRO_5014676071" evidence="2">
    <location>
        <begin position="39"/>
        <end position="122"/>
    </location>
</feature>
<accession>A0A2M4DGD7</accession>
<organism evidence="3">
    <name type="scientific">Anopheles darlingi</name>
    <name type="common">Mosquito</name>
    <dbReference type="NCBI Taxonomy" id="43151"/>
    <lineage>
        <taxon>Eukaryota</taxon>
        <taxon>Metazoa</taxon>
        <taxon>Ecdysozoa</taxon>
        <taxon>Arthropoda</taxon>
        <taxon>Hexapoda</taxon>
        <taxon>Insecta</taxon>
        <taxon>Pterygota</taxon>
        <taxon>Neoptera</taxon>
        <taxon>Endopterygota</taxon>
        <taxon>Diptera</taxon>
        <taxon>Nematocera</taxon>
        <taxon>Culicoidea</taxon>
        <taxon>Culicidae</taxon>
        <taxon>Anophelinae</taxon>
        <taxon>Anopheles</taxon>
    </lineage>
</organism>
<proteinExistence type="predicted"/>
<feature type="signal peptide" evidence="2">
    <location>
        <begin position="1"/>
        <end position="38"/>
    </location>
</feature>
<dbReference type="AlphaFoldDB" id="A0A2M4DGD7"/>
<protein>
    <submittedName>
        <fullName evidence="3">Putative secreted protein</fullName>
    </submittedName>
</protein>
<feature type="compositionally biased region" description="Basic and acidic residues" evidence="1">
    <location>
        <begin position="69"/>
        <end position="86"/>
    </location>
</feature>
<reference evidence="3" key="1">
    <citation type="submission" date="2018-01" db="EMBL/GenBank/DDBJ databases">
        <title>An insight into the sialome of Amazonian anophelines.</title>
        <authorList>
            <person name="Ribeiro J.M."/>
            <person name="Scarpassa V."/>
            <person name="Calvo E."/>
        </authorList>
    </citation>
    <scope>NUCLEOTIDE SEQUENCE</scope>
</reference>
<keyword evidence="2" id="KW-0732">Signal</keyword>
<sequence length="122" mass="13192">MVKTIGCRAAAARGVAGGGELSLPPLLLLLLLPSLLTAIESSDGCTSSTSGDGDGDGEMFRSSGCKTEPPFERTDRDRDRDRERVRERCAVRGGWETAEDDEEVVEEDDRERYLLATPISSS</sequence>
<dbReference type="EMBL" id="GGFL01012466">
    <property type="protein sequence ID" value="MBW76644.1"/>
    <property type="molecule type" value="Transcribed_RNA"/>
</dbReference>
<feature type="compositionally biased region" description="Low complexity" evidence="1">
    <location>
        <begin position="41"/>
        <end position="51"/>
    </location>
</feature>
<feature type="region of interest" description="Disordered" evidence="1">
    <location>
        <begin position="41"/>
        <end position="86"/>
    </location>
</feature>
<evidence type="ECO:0000256" key="2">
    <source>
        <dbReference type="SAM" id="SignalP"/>
    </source>
</evidence>
<evidence type="ECO:0000256" key="1">
    <source>
        <dbReference type="SAM" id="MobiDB-lite"/>
    </source>
</evidence>